<keyword evidence="3" id="KW-1185">Reference proteome</keyword>
<evidence type="ECO:0000313" key="2">
    <source>
        <dbReference type="EMBL" id="MBE1488903.1"/>
    </source>
</evidence>
<dbReference type="InterPro" id="IPR029068">
    <property type="entry name" value="Glyas_Bleomycin-R_OHBP_Dase"/>
</dbReference>
<dbReference type="SUPFAM" id="SSF54593">
    <property type="entry name" value="Glyoxalase/Bleomycin resistance protein/Dihydroxybiphenyl dioxygenase"/>
    <property type="match status" value="1"/>
</dbReference>
<comment type="caution">
    <text evidence="2">The sequence shown here is derived from an EMBL/GenBank/DDBJ whole genome shotgun (WGS) entry which is preliminary data.</text>
</comment>
<dbReference type="PANTHER" id="PTHR35908:SF1">
    <property type="entry name" value="CONSERVED PROTEIN"/>
    <property type="match status" value="1"/>
</dbReference>
<organism evidence="2 3">
    <name type="scientific">Plantactinospora soyae</name>
    <dbReference type="NCBI Taxonomy" id="1544732"/>
    <lineage>
        <taxon>Bacteria</taxon>
        <taxon>Bacillati</taxon>
        <taxon>Actinomycetota</taxon>
        <taxon>Actinomycetes</taxon>
        <taxon>Micromonosporales</taxon>
        <taxon>Micromonosporaceae</taxon>
        <taxon>Plantactinospora</taxon>
    </lineage>
</organism>
<dbReference type="EMBL" id="JADBEB010000001">
    <property type="protein sequence ID" value="MBE1488903.1"/>
    <property type="molecule type" value="Genomic_DNA"/>
</dbReference>
<dbReference type="Pfam" id="PF18029">
    <property type="entry name" value="Glyoxalase_6"/>
    <property type="match status" value="1"/>
</dbReference>
<dbReference type="InterPro" id="IPR041581">
    <property type="entry name" value="Glyoxalase_6"/>
</dbReference>
<accession>A0A927MBR7</accession>
<dbReference type="RefSeq" id="WP_225945635.1">
    <property type="nucleotide sequence ID" value="NZ_JADBEB010000001.1"/>
</dbReference>
<reference evidence="2" key="1">
    <citation type="submission" date="2020-10" db="EMBL/GenBank/DDBJ databases">
        <title>Sequencing the genomes of 1000 actinobacteria strains.</title>
        <authorList>
            <person name="Klenk H.-P."/>
        </authorList>
    </citation>
    <scope>NUCLEOTIDE SEQUENCE</scope>
    <source>
        <strain evidence="2">DSM 46832</strain>
    </source>
</reference>
<evidence type="ECO:0000313" key="3">
    <source>
        <dbReference type="Proteomes" id="UP000649753"/>
    </source>
</evidence>
<dbReference type="AlphaFoldDB" id="A0A927MBR7"/>
<gene>
    <name evidence="2" type="ORF">H4W31_004541</name>
</gene>
<proteinExistence type="predicted"/>
<feature type="domain" description="Glyoxalase-like" evidence="1">
    <location>
        <begin position="9"/>
        <end position="145"/>
    </location>
</feature>
<dbReference type="Proteomes" id="UP000649753">
    <property type="component" value="Unassembled WGS sequence"/>
</dbReference>
<sequence length="149" mass="16749">MNTMAYDFQVTQDSADPHVLADWWAETLGWQVEPSDEAFIRRMIDEGHATESQTRTYNGVLVWKEGAAIRHPDGPERAPRVLFQLVPEEKTVKNRMHLDVRVGTDDVDEVVGKLTARGAKFLHNGRQGPFSWVTLADPEGNEFCVSPSA</sequence>
<evidence type="ECO:0000259" key="1">
    <source>
        <dbReference type="Pfam" id="PF18029"/>
    </source>
</evidence>
<protein>
    <recommendedName>
        <fullName evidence="1">Glyoxalase-like domain-containing protein</fullName>
    </recommendedName>
</protein>
<name>A0A927MBR7_9ACTN</name>
<dbReference type="PANTHER" id="PTHR35908">
    <property type="entry name" value="HYPOTHETICAL FUSION PROTEIN"/>
    <property type="match status" value="1"/>
</dbReference>
<dbReference type="Gene3D" id="3.10.180.10">
    <property type="entry name" value="2,3-Dihydroxybiphenyl 1,2-Dioxygenase, domain 1"/>
    <property type="match status" value="1"/>
</dbReference>